<dbReference type="EMBL" id="JAACYR010000060">
    <property type="protein sequence ID" value="NDJ90734.1"/>
    <property type="molecule type" value="Genomic_DNA"/>
</dbReference>
<evidence type="ECO:0000313" key="3">
    <source>
        <dbReference type="EMBL" id="ORA74581.1"/>
    </source>
</evidence>
<evidence type="ECO:0000313" key="4">
    <source>
        <dbReference type="Proteomes" id="UP000092668"/>
    </source>
</evidence>
<dbReference type="EMBL" id="MVHU01000072">
    <property type="protein sequence ID" value="ORA74581.1"/>
    <property type="molecule type" value="Genomic_DNA"/>
</dbReference>
<keyword evidence="4" id="KW-1185">Reference proteome</keyword>
<evidence type="ECO:0000313" key="5">
    <source>
        <dbReference type="Proteomes" id="UP000192713"/>
    </source>
</evidence>
<dbReference type="STRING" id="354243.BST28_22595"/>
<proteinExistence type="predicted"/>
<comment type="caution">
    <text evidence="2">The sequence shown here is derived from an EMBL/GenBank/DDBJ whole genome shotgun (WGS) entry which is preliminary data.</text>
</comment>
<dbReference type="EMBL" id="LFOE01000083">
    <property type="protein sequence ID" value="OBY29410.1"/>
    <property type="molecule type" value="Genomic_DNA"/>
</dbReference>
<reference evidence="3 5" key="2">
    <citation type="submission" date="2017-02" db="EMBL/GenBank/DDBJ databases">
        <title>The new phylogeny of genus Mycobacterium.</title>
        <authorList>
            <person name="Tortoli E."/>
            <person name="Trovato A."/>
            <person name="Cirillo D.M."/>
        </authorList>
    </citation>
    <scope>NUCLEOTIDE SEQUENCE [LARGE SCALE GENOMIC DNA]</scope>
    <source>
        <strain evidence="3 5">DSM 45093</strain>
    </source>
</reference>
<dbReference type="RefSeq" id="WP_019734739.1">
    <property type="nucleotide sequence ID" value="NZ_JAACYR010000060.1"/>
</dbReference>
<evidence type="ECO:0000313" key="6">
    <source>
        <dbReference type="Proteomes" id="UP000466523"/>
    </source>
</evidence>
<dbReference type="Proteomes" id="UP000466523">
    <property type="component" value="Unassembled WGS sequence"/>
</dbReference>
<organism evidence="2 4">
    <name type="scientific">Mycolicibacter kumamotonensis</name>
    <dbReference type="NCBI Taxonomy" id="354243"/>
    <lineage>
        <taxon>Bacteria</taxon>
        <taxon>Bacillati</taxon>
        <taxon>Actinomycetota</taxon>
        <taxon>Actinomycetes</taxon>
        <taxon>Mycobacteriales</taxon>
        <taxon>Mycobacteriaceae</taxon>
        <taxon>Mycolicibacter</taxon>
    </lineage>
</organism>
<dbReference type="Proteomes" id="UP000092668">
    <property type="component" value="Unassembled WGS sequence"/>
</dbReference>
<reference evidence="1 6" key="3">
    <citation type="submission" date="2020-01" db="EMBL/GenBank/DDBJ databases">
        <authorList>
            <person name="Sanchez-Estrada R."/>
            <person name="Gonzalez-Y-Merchand J.A."/>
            <person name="Rivera-Gutierrez S."/>
        </authorList>
    </citation>
    <scope>NUCLEOTIDE SEQUENCE [LARGE SCALE GENOMIC DNA]</scope>
    <source>
        <strain evidence="1 6">CST 7247</strain>
    </source>
</reference>
<evidence type="ECO:0000313" key="2">
    <source>
        <dbReference type="EMBL" id="OBY29410.1"/>
    </source>
</evidence>
<gene>
    <name evidence="2" type="ORF">ACT18_23175</name>
    <name evidence="3" type="ORF">BST28_22595</name>
    <name evidence="1" type="ORF">GWR20_16495</name>
</gene>
<accession>A0A1B8S9M1</accession>
<name>A0A1B8S9M1_9MYCO</name>
<dbReference type="AlphaFoldDB" id="A0A1B8S9M1"/>
<dbReference type="Proteomes" id="UP000192713">
    <property type="component" value="Unassembled WGS sequence"/>
</dbReference>
<sequence length="69" mass="7346">MIAAARNMMPKAILQRHAFANGSVDYDVNVDCGGIDLDFCDDDAALRALGGVLVQAGDALAAARRRNRK</sequence>
<protein>
    <submittedName>
        <fullName evidence="2">Uncharacterized protein</fullName>
    </submittedName>
</protein>
<evidence type="ECO:0000313" key="1">
    <source>
        <dbReference type="EMBL" id="NDJ90734.1"/>
    </source>
</evidence>
<reference evidence="2 4" key="1">
    <citation type="submission" date="2015-06" db="EMBL/GenBank/DDBJ databases">
        <title>Genome sequence of Mycobacterium kumamotonense strain Roo.</title>
        <authorList>
            <person name="Greninger A.L."/>
            <person name="Cunningham G."/>
            <person name="Miller S."/>
        </authorList>
    </citation>
    <scope>NUCLEOTIDE SEQUENCE [LARGE SCALE GENOMIC DNA]</scope>
    <source>
        <strain evidence="2 4">Roo</strain>
    </source>
</reference>
<dbReference type="PATRIC" id="fig|354243.3.peg.4807"/>